<name>A0A672MVD3_SINGR</name>
<dbReference type="PANTHER" id="PTHR22974">
    <property type="entry name" value="MIXED LINEAGE PROTEIN KINASE"/>
    <property type="match status" value="1"/>
</dbReference>
<dbReference type="SUPFAM" id="SSF56112">
    <property type="entry name" value="Protein kinase-like (PK-like)"/>
    <property type="match status" value="1"/>
</dbReference>
<feature type="compositionally biased region" description="Basic and acidic residues" evidence="14">
    <location>
        <begin position="93"/>
        <end position="109"/>
    </location>
</feature>
<feature type="region of interest" description="Disordered" evidence="14">
    <location>
        <begin position="329"/>
        <end position="364"/>
    </location>
</feature>
<dbReference type="Proteomes" id="UP000472262">
    <property type="component" value="Unassembled WGS sequence"/>
</dbReference>
<dbReference type="Gene3D" id="1.10.510.10">
    <property type="entry name" value="Transferase(Phosphotransferase) domain 1"/>
    <property type="match status" value="1"/>
</dbReference>
<dbReference type="PANTHER" id="PTHR22974:SF32">
    <property type="entry name" value="SERINE_THREONINE-PROTEIN KINASE TOUSLED-LIKE 1-B"/>
    <property type="match status" value="1"/>
</dbReference>
<keyword evidence="5" id="KW-0808">Transferase</keyword>
<feature type="domain" description="Protein kinase" evidence="15">
    <location>
        <begin position="379"/>
        <end position="671"/>
    </location>
</feature>
<dbReference type="GO" id="GO:0035556">
    <property type="term" value="P:intracellular signal transduction"/>
    <property type="evidence" value="ECO:0007669"/>
    <property type="project" value="TreeGrafter"/>
</dbReference>
<dbReference type="EC" id="2.7.11.1" evidence="3"/>
<dbReference type="GO" id="GO:0005634">
    <property type="term" value="C:nucleus"/>
    <property type="evidence" value="ECO:0007669"/>
    <property type="project" value="UniProtKB-SubCell"/>
</dbReference>
<keyword evidence="8" id="KW-0067">ATP-binding</keyword>
<evidence type="ECO:0000256" key="7">
    <source>
        <dbReference type="ARBA" id="ARBA00022777"/>
    </source>
</evidence>
<dbReference type="InterPro" id="IPR008271">
    <property type="entry name" value="Ser/Thr_kinase_AS"/>
</dbReference>
<keyword evidence="9 13" id="KW-0175">Coiled coil</keyword>
<dbReference type="AlphaFoldDB" id="A0A672MVD3"/>
<dbReference type="Pfam" id="PF00069">
    <property type="entry name" value="Pkinase"/>
    <property type="match status" value="1"/>
</dbReference>
<evidence type="ECO:0000313" key="16">
    <source>
        <dbReference type="Ensembl" id="ENSSGRP00000039617.1"/>
    </source>
</evidence>
<keyword evidence="10" id="KW-0539">Nucleus</keyword>
<evidence type="ECO:0000256" key="5">
    <source>
        <dbReference type="ARBA" id="ARBA00022679"/>
    </source>
</evidence>
<dbReference type="GO" id="GO:0004674">
    <property type="term" value="F:protein serine/threonine kinase activity"/>
    <property type="evidence" value="ECO:0007669"/>
    <property type="project" value="UniProtKB-KW"/>
</dbReference>
<comment type="cofactor">
    <cofactor evidence="1">
        <name>Mg(2+)</name>
        <dbReference type="ChEBI" id="CHEBI:18420"/>
    </cofactor>
</comment>
<protein>
    <recommendedName>
        <fullName evidence="3">non-specific serine/threonine protein kinase</fullName>
        <ecNumber evidence="3">2.7.11.1</ecNumber>
    </recommendedName>
</protein>
<comment type="subcellular location">
    <subcellularLocation>
        <location evidence="2">Nucleus</location>
    </subcellularLocation>
</comment>
<dbReference type="Ensembl" id="ENSSGRT00000042477.1">
    <property type="protein sequence ID" value="ENSSGRP00000039617.1"/>
    <property type="gene ID" value="ENSSGRG00000021149.1"/>
</dbReference>
<evidence type="ECO:0000256" key="8">
    <source>
        <dbReference type="ARBA" id="ARBA00022840"/>
    </source>
</evidence>
<evidence type="ECO:0000256" key="9">
    <source>
        <dbReference type="ARBA" id="ARBA00023054"/>
    </source>
</evidence>
<feature type="compositionally biased region" description="Polar residues" evidence="14">
    <location>
        <begin position="157"/>
        <end position="178"/>
    </location>
</feature>
<evidence type="ECO:0000256" key="13">
    <source>
        <dbReference type="SAM" id="Coils"/>
    </source>
</evidence>
<feature type="coiled-coil region" evidence="13">
    <location>
        <begin position="390"/>
        <end position="417"/>
    </location>
</feature>
<evidence type="ECO:0000256" key="2">
    <source>
        <dbReference type="ARBA" id="ARBA00004123"/>
    </source>
</evidence>
<evidence type="ECO:0000256" key="1">
    <source>
        <dbReference type="ARBA" id="ARBA00001946"/>
    </source>
</evidence>
<dbReference type="SMART" id="SM00220">
    <property type="entry name" value="S_TKc"/>
    <property type="match status" value="1"/>
</dbReference>
<feature type="compositionally biased region" description="Low complexity" evidence="14">
    <location>
        <begin position="82"/>
        <end position="92"/>
    </location>
</feature>
<dbReference type="GO" id="GO:0007059">
    <property type="term" value="P:chromosome segregation"/>
    <property type="evidence" value="ECO:0007669"/>
    <property type="project" value="TreeGrafter"/>
</dbReference>
<dbReference type="InterPro" id="IPR000719">
    <property type="entry name" value="Prot_kinase_dom"/>
</dbReference>
<evidence type="ECO:0000256" key="12">
    <source>
        <dbReference type="ARBA" id="ARBA00048679"/>
    </source>
</evidence>
<evidence type="ECO:0000256" key="3">
    <source>
        <dbReference type="ARBA" id="ARBA00012513"/>
    </source>
</evidence>
<evidence type="ECO:0000256" key="6">
    <source>
        <dbReference type="ARBA" id="ARBA00022741"/>
    </source>
</evidence>
<evidence type="ECO:0000256" key="11">
    <source>
        <dbReference type="ARBA" id="ARBA00047899"/>
    </source>
</evidence>
<reference evidence="16" key="2">
    <citation type="submission" date="2025-09" db="UniProtKB">
        <authorList>
            <consortium name="Ensembl"/>
        </authorList>
    </citation>
    <scope>IDENTIFICATION</scope>
</reference>
<accession>A0A672MVD3</accession>
<reference evidence="16" key="1">
    <citation type="submission" date="2025-08" db="UniProtKB">
        <authorList>
            <consortium name="Ensembl"/>
        </authorList>
    </citation>
    <scope>IDENTIFICATION</scope>
</reference>
<evidence type="ECO:0000256" key="10">
    <source>
        <dbReference type="ARBA" id="ARBA00023242"/>
    </source>
</evidence>
<comment type="catalytic activity">
    <reaction evidence="12">
        <text>L-seryl-[protein] + ATP = O-phospho-L-seryl-[protein] + ADP + H(+)</text>
        <dbReference type="Rhea" id="RHEA:17989"/>
        <dbReference type="Rhea" id="RHEA-COMP:9863"/>
        <dbReference type="Rhea" id="RHEA-COMP:11604"/>
        <dbReference type="ChEBI" id="CHEBI:15378"/>
        <dbReference type="ChEBI" id="CHEBI:29999"/>
        <dbReference type="ChEBI" id="CHEBI:30616"/>
        <dbReference type="ChEBI" id="CHEBI:83421"/>
        <dbReference type="ChEBI" id="CHEBI:456216"/>
        <dbReference type="EC" id="2.7.11.1"/>
    </reaction>
</comment>
<organism evidence="16 17">
    <name type="scientific">Sinocyclocheilus grahami</name>
    <name type="common">Dianchi golden-line fish</name>
    <name type="synonym">Barbus grahami</name>
    <dbReference type="NCBI Taxonomy" id="75366"/>
    <lineage>
        <taxon>Eukaryota</taxon>
        <taxon>Metazoa</taxon>
        <taxon>Chordata</taxon>
        <taxon>Craniata</taxon>
        <taxon>Vertebrata</taxon>
        <taxon>Euteleostomi</taxon>
        <taxon>Actinopterygii</taxon>
        <taxon>Neopterygii</taxon>
        <taxon>Teleostei</taxon>
        <taxon>Ostariophysi</taxon>
        <taxon>Cypriniformes</taxon>
        <taxon>Cyprinidae</taxon>
        <taxon>Cyprininae</taxon>
        <taxon>Sinocyclocheilus</taxon>
    </lineage>
</organism>
<evidence type="ECO:0000259" key="15">
    <source>
        <dbReference type="PROSITE" id="PS50011"/>
    </source>
</evidence>
<evidence type="ECO:0000256" key="4">
    <source>
        <dbReference type="ARBA" id="ARBA00022527"/>
    </source>
</evidence>
<keyword evidence="6" id="KW-0547">Nucleotide-binding</keyword>
<sequence length="698" mass="79059">YSFFYILGSLDGVSFSQELLSLLLGLFAKPDVALGMDELHSLDPRRQELLEARFIGAVSGNTGGSTGSASGGPKGLNNNECSSHSFGSLGSSSDKESETPEKKHSESSRGRKRKVDNQSESSQGKSSGRGPKISDYFDFQGGNGSSPVRGLPPVLRSPQNSHSAPGSIVRQNSSSPTSLCFMDHTMNPKPLSSRSVQTDLTLLKLAALESNKNLDLEKKEGRIDDLLRANCDLRRQIDEQQKLLERFKERLNKCTTMSKKLLIEKSTQEKQSCREKSMQDRLRLGHFTTVRHGASYTEQWTDGYAFQNLVKQQEWINQQREEIERQRKLLAKRKPPSTPFSQSPTPNESKQRKTKAVNGADNDPFLKPSLPTLLTVAEYHEQEEIFKLRLGHLKKEESEIQAELERLERAFDLFEQRYAAVKIHQLNKNWREEKKENYHKHACREYRIHKQLDHPRIVKLYDYFSLDTDTFCTVLEFCEGNDLDFYLKQHKLMSEKEARSIVMQIVNALRYLNEIKPPIIHYDLKPGNILLVDGTACGEIKITDFGLSKIMDDDSYGVDGMDLTSQGAGTYWYLPPECFVVGKEPPKISNKVDVWSVGVIFFQCLYGRKPFGHNQSQQDILQENTILKATEVQFPAKPVASTEAKAFIRRCLAYRKEDRFDVHQLGSDSYLLPHMRRSNSSGNLQATPASPASSGIIY</sequence>
<feature type="region of interest" description="Disordered" evidence="14">
    <location>
        <begin position="60"/>
        <end position="178"/>
    </location>
</feature>
<proteinExistence type="predicted"/>
<comment type="catalytic activity">
    <reaction evidence="11">
        <text>L-threonyl-[protein] + ATP = O-phospho-L-threonyl-[protein] + ADP + H(+)</text>
        <dbReference type="Rhea" id="RHEA:46608"/>
        <dbReference type="Rhea" id="RHEA-COMP:11060"/>
        <dbReference type="Rhea" id="RHEA-COMP:11605"/>
        <dbReference type="ChEBI" id="CHEBI:15378"/>
        <dbReference type="ChEBI" id="CHEBI:30013"/>
        <dbReference type="ChEBI" id="CHEBI:30616"/>
        <dbReference type="ChEBI" id="CHEBI:61977"/>
        <dbReference type="ChEBI" id="CHEBI:456216"/>
        <dbReference type="EC" id="2.7.11.1"/>
    </reaction>
</comment>
<feature type="compositionally biased region" description="Gly residues" evidence="14">
    <location>
        <begin position="61"/>
        <end position="74"/>
    </location>
</feature>
<dbReference type="FunFam" id="1.10.510.10:FF:000037">
    <property type="entry name" value="Serine/threonine-protein kinase tousled-like 2"/>
    <property type="match status" value="1"/>
</dbReference>
<keyword evidence="17" id="KW-1185">Reference proteome</keyword>
<dbReference type="InterPro" id="IPR011009">
    <property type="entry name" value="Kinase-like_dom_sf"/>
</dbReference>
<evidence type="ECO:0000313" key="17">
    <source>
        <dbReference type="Proteomes" id="UP000472262"/>
    </source>
</evidence>
<evidence type="ECO:0000256" key="14">
    <source>
        <dbReference type="SAM" id="MobiDB-lite"/>
    </source>
</evidence>
<dbReference type="PROSITE" id="PS50011">
    <property type="entry name" value="PROTEIN_KINASE_DOM"/>
    <property type="match status" value="1"/>
</dbReference>
<gene>
    <name evidence="16" type="primary">LOC107557139</name>
</gene>
<keyword evidence="7" id="KW-0418">Kinase</keyword>
<dbReference type="PROSITE" id="PS00108">
    <property type="entry name" value="PROTEIN_KINASE_ST"/>
    <property type="match status" value="1"/>
</dbReference>
<dbReference type="GO" id="GO:0005524">
    <property type="term" value="F:ATP binding"/>
    <property type="evidence" value="ECO:0007669"/>
    <property type="project" value="UniProtKB-KW"/>
</dbReference>
<keyword evidence="4" id="KW-0723">Serine/threonine-protein kinase</keyword>